<dbReference type="InterPro" id="IPR006827">
    <property type="entry name" value="Lant_deHydtase_N"/>
</dbReference>
<dbReference type="RefSeq" id="WP_282905244.1">
    <property type="nucleotide sequence ID" value="NZ_CP124855.1"/>
</dbReference>
<protein>
    <submittedName>
        <fullName evidence="2">Lantibiotic dehydratase family protein</fullName>
    </submittedName>
</protein>
<dbReference type="EMBL" id="CP124855">
    <property type="protein sequence ID" value="WHF51937.1"/>
    <property type="molecule type" value="Genomic_DNA"/>
</dbReference>
<proteinExistence type="predicted"/>
<accession>A0ABY8RFY3</accession>
<feature type="domain" description="Lantibiotic dehydratase N-terminal" evidence="1">
    <location>
        <begin position="44"/>
        <end position="690"/>
    </location>
</feature>
<evidence type="ECO:0000259" key="1">
    <source>
        <dbReference type="Pfam" id="PF04738"/>
    </source>
</evidence>
<name>A0ABY8RFY3_9FLAO</name>
<evidence type="ECO:0000313" key="3">
    <source>
        <dbReference type="Proteomes" id="UP001241656"/>
    </source>
</evidence>
<gene>
    <name evidence="2" type="ORF">QGN23_01345</name>
</gene>
<keyword evidence="3" id="KW-1185">Reference proteome</keyword>
<dbReference type="Proteomes" id="UP001241656">
    <property type="component" value="Chromosome"/>
</dbReference>
<reference evidence="2 3" key="1">
    <citation type="submission" date="2023-05" db="EMBL/GenBank/DDBJ databases">
        <title>Genomic insight into Chryseobacterium sp. wdc7 isolated forest soil (Gotjawal).</title>
        <authorList>
            <person name="Park S.-J."/>
        </authorList>
    </citation>
    <scope>NUCLEOTIDE SEQUENCE [LARGE SCALE GENOMIC DNA]</scope>
    <source>
        <strain evidence="3">wdc7</strain>
    </source>
</reference>
<organism evidence="2 3">
    <name type="scientific">Chryseobacterium gotjawalense</name>
    <dbReference type="NCBI Taxonomy" id="3042315"/>
    <lineage>
        <taxon>Bacteria</taxon>
        <taxon>Pseudomonadati</taxon>
        <taxon>Bacteroidota</taxon>
        <taxon>Flavobacteriia</taxon>
        <taxon>Flavobacteriales</taxon>
        <taxon>Weeksellaceae</taxon>
        <taxon>Chryseobacterium group</taxon>
        <taxon>Chryseobacterium</taxon>
    </lineage>
</organism>
<dbReference type="Pfam" id="PF04738">
    <property type="entry name" value="Lant_dehydr_N"/>
    <property type="match status" value="1"/>
</dbReference>
<sequence>MSQFPYHFFDNFIVRTPIFPYKEFQNLFSNTDISDEEFQKIWDNEIFKEAIYLASPYLHQQLEKSINDRFSFSLKQHHKLKNTILKYHNRINTRCTPFGLFSGVALGKFNNQDTLFETYDNWKKVRDTKPDMHFLLSLSNHLISISFIKNRILFCPNNSIYKVGTKIRYMEYENNDGKRDYIISSAPLSEELEKILSFSKNGKTINQLASMLINEEIPHQEAFEYIEELIENQVLVSELEPNVAGIDFLQLIISVLDRIGAKKEKDILFSVKEKIGELDYQLGNPISIYAEIEEIINSLKIDYEQKYLFQTDLYFENEITLSYHWKNELKKGISFLNKITHLNNKETHFEKFKKAFYERFENEEVPLSFVLDTEVGIGYRQDIQTKGIHPYIDDIILPVSKEKQELNIKLHPFQVILNQKLQKAYIERESIINLSDEDFKTFEENWNDLPDTMSFMTEIISENNHEKLYLNSGSGNAGRLLARFCSEKSNIKELVQDITQKEEELNSNKILAEIIHLPESRIGNILRRPKIRNYEIPYLAKSLLPFENQITVDDLYISMKNDRIVLRSKRLNMEIIPSLTNAHNYSANSLPVYHFLSDLNSQNMRFGLRFDWGGLTHIYNFLPRIEYGNIILSKAKWKISLEEINLLLSLLNNTDQLRNEIKSWRNKKQIPQWIQWVKSDNTLVINLENEDLLFMFLSSVKNEKIIVIEEFLYNEKDNFTHQFIFPIHKKQLN</sequence>
<evidence type="ECO:0000313" key="2">
    <source>
        <dbReference type="EMBL" id="WHF51937.1"/>
    </source>
</evidence>